<evidence type="ECO:0000313" key="3">
    <source>
        <dbReference type="Proteomes" id="UP000217257"/>
    </source>
</evidence>
<name>A0A250J3X0_9BACT</name>
<reference evidence="2 3" key="1">
    <citation type="submission" date="2017-06" db="EMBL/GenBank/DDBJ databases">
        <title>Sequencing and comparative analysis of myxobacterial genomes.</title>
        <authorList>
            <person name="Rupp O."/>
            <person name="Goesmann A."/>
            <person name="Sogaard-Andersen L."/>
        </authorList>
    </citation>
    <scope>NUCLEOTIDE SEQUENCE [LARGE SCALE GENOMIC DNA]</scope>
    <source>
        <strain evidence="2 3">DSM 52655</strain>
    </source>
</reference>
<accession>A0A250J3X0</accession>
<sequence>MPTISRARFSVRRAVIERGGGVALLLLAVVVLAGCAASAPLVLAEGTGGSGASSGEALACGGQALPPGWPDLSSGDSEALLAPFLGCASPGDYVALQERVDMPRLVEALDGWSAVRLGALGPVRADAADVLARKRAGFLIEATERYGHYHAEVFALFVLHSAHDDEVRALLRLLARDKQLGQTLGLMPAVREELERRGLPLAAYPERAERARDVLRGLGRAARDALSTSPTSDGGRYSELSERWKQLPAPYQEAAHEVEWALALRHFSPGSVVVGSFDAVTFGVPLGFYYLVLGTGQGVASLSRGQYEQATRELAPALLLGALYAGGRGPRVLSGARGASGAGLAEPRLTALKERVRQLEARLGVEGLRALARDIQASREAGHFVAVGGVDAALALREARGDVARAQAMMARARPEATGSPAGKGGTGASSGKVATVADDATRSTLERSGAAERSGGIASLVDEEVGLTRDVVEARLALVESEATGPRLPRDVVVLERQRPSLDAPPPGAEGNPRWGEYVAYYERRLGELERGKAVEGPLRWVAYERMWGGFTRGLAFERFMVNLLREDAKRPRAQRRFLGDFDQPRVEAYVGVKKQETGLRYADVLVIEEGELGGRPRRVESFSFKSRNLALLEEKELRVQVMEDAREALRKYGGALDIRRDILQPFFRGQREVPVQRVRLVYEGGVLKPNDEFMLNAILRATERKIPGVEVLFQ</sequence>
<evidence type="ECO:0000256" key="1">
    <source>
        <dbReference type="SAM" id="MobiDB-lite"/>
    </source>
</evidence>
<dbReference type="Proteomes" id="UP000217257">
    <property type="component" value="Chromosome"/>
</dbReference>
<dbReference type="AlphaFoldDB" id="A0A250J3X0"/>
<dbReference type="KEGG" id="cfus:CYFUS_003497"/>
<evidence type="ECO:0000313" key="2">
    <source>
        <dbReference type="EMBL" id="ATB38071.1"/>
    </source>
</evidence>
<dbReference type="PROSITE" id="PS51257">
    <property type="entry name" value="PROKAR_LIPOPROTEIN"/>
    <property type="match status" value="1"/>
</dbReference>
<evidence type="ECO:0008006" key="4">
    <source>
        <dbReference type="Google" id="ProtNLM"/>
    </source>
</evidence>
<dbReference type="EMBL" id="CP022098">
    <property type="protein sequence ID" value="ATB38071.1"/>
    <property type="molecule type" value="Genomic_DNA"/>
</dbReference>
<gene>
    <name evidence="2" type="ORF">CYFUS_003497</name>
</gene>
<feature type="region of interest" description="Disordered" evidence="1">
    <location>
        <begin position="414"/>
        <end position="435"/>
    </location>
</feature>
<proteinExistence type="predicted"/>
<protein>
    <recommendedName>
        <fullName evidence="4">Lipoprotein</fullName>
    </recommendedName>
</protein>
<organism evidence="2 3">
    <name type="scientific">Cystobacter fuscus</name>
    <dbReference type="NCBI Taxonomy" id="43"/>
    <lineage>
        <taxon>Bacteria</taxon>
        <taxon>Pseudomonadati</taxon>
        <taxon>Myxococcota</taxon>
        <taxon>Myxococcia</taxon>
        <taxon>Myxococcales</taxon>
        <taxon>Cystobacterineae</taxon>
        <taxon>Archangiaceae</taxon>
        <taxon>Cystobacter</taxon>
    </lineage>
</organism>